<evidence type="ECO:0000313" key="3">
    <source>
        <dbReference type="EMBL" id="TVX93807.1"/>
    </source>
</evidence>
<dbReference type="EMBL" id="VNJK01000001">
    <property type="protein sequence ID" value="TVX93807.1"/>
    <property type="molecule type" value="Genomic_DNA"/>
</dbReference>
<keyword evidence="1" id="KW-1133">Transmembrane helix</keyword>
<feature type="transmembrane region" description="Helical" evidence="1">
    <location>
        <begin position="126"/>
        <end position="145"/>
    </location>
</feature>
<evidence type="ECO:0000259" key="2">
    <source>
        <dbReference type="Pfam" id="PF02517"/>
    </source>
</evidence>
<dbReference type="PANTHER" id="PTHR43592:SF15">
    <property type="entry name" value="CAAX AMINO TERMINAL PROTEASE FAMILY PROTEIN"/>
    <property type="match status" value="1"/>
</dbReference>
<feature type="transmembrane region" description="Helical" evidence="1">
    <location>
        <begin position="157"/>
        <end position="174"/>
    </location>
</feature>
<name>A0A559J1Q8_9BACL</name>
<feature type="domain" description="CAAX prenyl protease 2/Lysostaphin resistance protein A-like" evidence="2">
    <location>
        <begin position="91"/>
        <end position="192"/>
    </location>
</feature>
<dbReference type="AlphaFoldDB" id="A0A559J1Q8"/>
<accession>A0A559J1Q8</accession>
<dbReference type="InterPro" id="IPR003675">
    <property type="entry name" value="Rce1/LyrA-like_dom"/>
</dbReference>
<dbReference type="OrthoDB" id="4177129at2"/>
<keyword evidence="3" id="KW-0482">Metalloprotease</keyword>
<gene>
    <name evidence="3" type="ORF">FPZ44_12535</name>
</gene>
<dbReference type="PANTHER" id="PTHR43592">
    <property type="entry name" value="CAAX AMINO TERMINAL PROTEASE"/>
    <property type="match status" value="1"/>
</dbReference>
<protein>
    <submittedName>
        <fullName evidence="3">CPBP family intramembrane metalloprotease</fullName>
    </submittedName>
</protein>
<dbReference type="Pfam" id="PF02517">
    <property type="entry name" value="Rce1-like"/>
    <property type="match status" value="1"/>
</dbReference>
<evidence type="ECO:0000313" key="4">
    <source>
        <dbReference type="Proteomes" id="UP000318102"/>
    </source>
</evidence>
<organism evidence="3 4">
    <name type="scientific">Paenibacillus agilis</name>
    <dbReference type="NCBI Taxonomy" id="3020863"/>
    <lineage>
        <taxon>Bacteria</taxon>
        <taxon>Bacillati</taxon>
        <taxon>Bacillota</taxon>
        <taxon>Bacilli</taxon>
        <taxon>Bacillales</taxon>
        <taxon>Paenibacillaceae</taxon>
        <taxon>Paenibacillus</taxon>
    </lineage>
</organism>
<dbReference type="GO" id="GO:0004175">
    <property type="term" value="F:endopeptidase activity"/>
    <property type="evidence" value="ECO:0007669"/>
    <property type="project" value="UniProtKB-ARBA"/>
</dbReference>
<dbReference type="GO" id="GO:0008237">
    <property type="term" value="F:metallopeptidase activity"/>
    <property type="evidence" value="ECO:0007669"/>
    <property type="project" value="UniProtKB-KW"/>
</dbReference>
<keyword evidence="3" id="KW-0645">Protease</keyword>
<keyword evidence="4" id="KW-1185">Reference proteome</keyword>
<feature type="transmembrane region" description="Helical" evidence="1">
    <location>
        <begin position="29"/>
        <end position="48"/>
    </location>
</feature>
<proteinExistence type="predicted"/>
<reference evidence="3 4" key="1">
    <citation type="submission" date="2019-07" db="EMBL/GenBank/DDBJ databases">
        <authorList>
            <person name="Kim J."/>
        </authorList>
    </citation>
    <scope>NUCLEOTIDE SEQUENCE [LARGE SCALE GENOMIC DNA]</scope>
    <source>
        <strain evidence="3 4">N4</strain>
    </source>
</reference>
<dbReference type="GO" id="GO:0080120">
    <property type="term" value="P:CAAX-box protein maturation"/>
    <property type="evidence" value="ECO:0007669"/>
    <property type="project" value="UniProtKB-ARBA"/>
</dbReference>
<keyword evidence="1" id="KW-0472">Membrane</keyword>
<keyword evidence="3" id="KW-0378">Hydrolase</keyword>
<evidence type="ECO:0000256" key="1">
    <source>
        <dbReference type="SAM" id="Phobius"/>
    </source>
</evidence>
<feature type="transmembrane region" description="Helical" evidence="1">
    <location>
        <begin position="180"/>
        <end position="198"/>
    </location>
</feature>
<feature type="transmembrane region" description="Helical" evidence="1">
    <location>
        <begin position="60"/>
        <end position="80"/>
    </location>
</feature>
<sequence>MIYLFISLVLTFSYKLVEVAIGLTPYRSISKYTILLWALIIGLLIPLFNNNYIYNMPLHYENAISIFSLLIVINVIAARFSGYNPIGKYNIINFAITYPVVEEIIFRGLILPNIEPLFGSNTLLEVLYMPVTIPVIITAILFAICHLQYYKLSAQSMRFMILAFLGGILLGAITVMTKSILLSLILHIVFNSFSILFSKKIIKI</sequence>
<dbReference type="RefSeq" id="WP_144990651.1">
    <property type="nucleotide sequence ID" value="NZ_VNJK01000001.1"/>
</dbReference>
<comment type="caution">
    <text evidence="3">The sequence shown here is derived from an EMBL/GenBank/DDBJ whole genome shotgun (WGS) entry which is preliminary data.</text>
</comment>
<dbReference type="Proteomes" id="UP000318102">
    <property type="component" value="Unassembled WGS sequence"/>
</dbReference>
<keyword evidence="1" id="KW-0812">Transmembrane</keyword>